<dbReference type="Proteomes" id="UP001412067">
    <property type="component" value="Unassembled WGS sequence"/>
</dbReference>
<gene>
    <name evidence="2" type="ORF">KSP40_PGU016102</name>
</gene>
<proteinExistence type="predicted"/>
<dbReference type="EMBL" id="JBBWWR010000018">
    <property type="protein sequence ID" value="KAK8943660.1"/>
    <property type="molecule type" value="Genomic_DNA"/>
</dbReference>
<sequence>MASPTINSEFVLDFDSFARTDEKFCVILNLFISQELKLLLSSRSRLQHDEFNEFYTSINSAEDNVLLCIIHKVLFKITDVELTVTFNLPTGSDKAILTNEEIGIVLKTMRYKGKKPSNMEKREDSEEYQFLLIYVSLSAFISIILSFNYCSSSKHFSFFSTLFTFHDLHPHLAVPSTPPVHSVTTFVLPSIPMTTPLSSPAYLEVPVVSPRSDVHISTNTRIDSHTSLSTFTSISSFLIQI</sequence>
<evidence type="ECO:0000313" key="2">
    <source>
        <dbReference type="EMBL" id="KAK8943660.1"/>
    </source>
</evidence>
<keyword evidence="1" id="KW-1133">Transmembrane helix</keyword>
<comment type="caution">
    <text evidence="2">The sequence shown here is derived from an EMBL/GenBank/DDBJ whole genome shotgun (WGS) entry which is preliminary data.</text>
</comment>
<evidence type="ECO:0000256" key="1">
    <source>
        <dbReference type="SAM" id="Phobius"/>
    </source>
</evidence>
<feature type="transmembrane region" description="Helical" evidence="1">
    <location>
        <begin position="128"/>
        <end position="149"/>
    </location>
</feature>
<reference evidence="2 3" key="1">
    <citation type="journal article" date="2022" name="Nat. Plants">
        <title>Genomes of leafy and leafless Platanthera orchids illuminate the evolution of mycoheterotrophy.</title>
        <authorList>
            <person name="Li M.H."/>
            <person name="Liu K.W."/>
            <person name="Li Z."/>
            <person name="Lu H.C."/>
            <person name="Ye Q.L."/>
            <person name="Zhang D."/>
            <person name="Wang J.Y."/>
            <person name="Li Y.F."/>
            <person name="Zhong Z.M."/>
            <person name="Liu X."/>
            <person name="Yu X."/>
            <person name="Liu D.K."/>
            <person name="Tu X.D."/>
            <person name="Liu B."/>
            <person name="Hao Y."/>
            <person name="Liao X.Y."/>
            <person name="Jiang Y.T."/>
            <person name="Sun W.H."/>
            <person name="Chen J."/>
            <person name="Chen Y.Q."/>
            <person name="Ai Y."/>
            <person name="Zhai J.W."/>
            <person name="Wu S.S."/>
            <person name="Zhou Z."/>
            <person name="Hsiao Y.Y."/>
            <person name="Wu W.L."/>
            <person name="Chen Y.Y."/>
            <person name="Lin Y.F."/>
            <person name="Hsu J.L."/>
            <person name="Li C.Y."/>
            <person name="Wang Z.W."/>
            <person name="Zhao X."/>
            <person name="Zhong W.Y."/>
            <person name="Ma X.K."/>
            <person name="Ma L."/>
            <person name="Huang J."/>
            <person name="Chen G.Z."/>
            <person name="Huang M.Z."/>
            <person name="Huang L."/>
            <person name="Peng D.H."/>
            <person name="Luo Y.B."/>
            <person name="Zou S.Q."/>
            <person name="Chen S.P."/>
            <person name="Lan S."/>
            <person name="Tsai W.C."/>
            <person name="Van de Peer Y."/>
            <person name="Liu Z.J."/>
        </authorList>
    </citation>
    <scope>NUCLEOTIDE SEQUENCE [LARGE SCALE GENOMIC DNA]</scope>
    <source>
        <strain evidence="2">Lor288</strain>
    </source>
</reference>
<keyword evidence="3" id="KW-1185">Reference proteome</keyword>
<accession>A0ABR2LKL7</accession>
<protein>
    <submittedName>
        <fullName evidence="2">Uncharacterized protein</fullName>
    </submittedName>
</protein>
<keyword evidence="1" id="KW-0472">Membrane</keyword>
<evidence type="ECO:0000313" key="3">
    <source>
        <dbReference type="Proteomes" id="UP001412067"/>
    </source>
</evidence>
<organism evidence="2 3">
    <name type="scientific">Platanthera guangdongensis</name>
    <dbReference type="NCBI Taxonomy" id="2320717"/>
    <lineage>
        <taxon>Eukaryota</taxon>
        <taxon>Viridiplantae</taxon>
        <taxon>Streptophyta</taxon>
        <taxon>Embryophyta</taxon>
        <taxon>Tracheophyta</taxon>
        <taxon>Spermatophyta</taxon>
        <taxon>Magnoliopsida</taxon>
        <taxon>Liliopsida</taxon>
        <taxon>Asparagales</taxon>
        <taxon>Orchidaceae</taxon>
        <taxon>Orchidoideae</taxon>
        <taxon>Orchideae</taxon>
        <taxon>Orchidinae</taxon>
        <taxon>Platanthera</taxon>
    </lineage>
</organism>
<name>A0ABR2LKL7_9ASPA</name>
<keyword evidence="1" id="KW-0812">Transmembrane</keyword>